<organism evidence="1 2">
    <name type="scientific">Planotetraspora silvatica</name>
    <dbReference type="NCBI Taxonomy" id="234614"/>
    <lineage>
        <taxon>Bacteria</taxon>
        <taxon>Bacillati</taxon>
        <taxon>Actinomycetota</taxon>
        <taxon>Actinomycetes</taxon>
        <taxon>Streptosporangiales</taxon>
        <taxon>Streptosporangiaceae</taxon>
        <taxon>Planotetraspora</taxon>
    </lineage>
</organism>
<name>A0A8J3UFY3_9ACTN</name>
<dbReference type="Proteomes" id="UP000644610">
    <property type="component" value="Unassembled WGS sequence"/>
</dbReference>
<keyword evidence="2" id="KW-1185">Reference proteome</keyword>
<reference evidence="1" key="1">
    <citation type="submission" date="2021-01" db="EMBL/GenBank/DDBJ databases">
        <title>Whole genome shotgun sequence of Planotetraspora silvatica NBRC 100141.</title>
        <authorList>
            <person name="Komaki H."/>
            <person name="Tamura T."/>
        </authorList>
    </citation>
    <scope>NUCLEOTIDE SEQUENCE</scope>
    <source>
        <strain evidence="1">NBRC 100141</strain>
    </source>
</reference>
<evidence type="ECO:0000313" key="2">
    <source>
        <dbReference type="Proteomes" id="UP000644610"/>
    </source>
</evidence>
<evidence type="ECO:0000313" key="1">
    <source>
        <dbReference type="EMBL" id="GII44573.1"/>
    </source>
</evidence>
<sequence length="163" mass="18020">MAVLLGDKHRFGVEVGDWDGPALRRVDLWVAGQWLTCEDNAAFVAQFRLSVAATADRVRSGGVSPLPFDGSPAAAHRRLIDGISNFVEDYERFWIFNDWGPTTDNVLALLFRDGDQLVITSEFCREDHLSEHPEHAGTVFVAELQAGEFVGILEELVAVLDHG</sequence>
<dbReference type="EMBL" id="BOOQ01000003">
    <property type="protein sequence ID" value="GII44573.1"/>
    <property type="molecule type" value="Genomic_DNA"/>
</dbReference>
<comment type="caution">
    <text evidence="1">The sequence shown here is derived from an EMBL/GenBank/DDBJ whole genome shotgun (WGS) entry which is preliminary data.</text>
</comment>
<gene>
    <name evidence="1" type="ORF">Psi02_09970</name>
</gene>
<accession>A0A8J3UFY3</accession>
<dbReference type="RefSeq" id="WP_203972211.1">
    <property type="nucleotide sequence ID" value="NZ_BAAAKY010000004.1"/>
</dbReference>
<protein>
    <submittedName>
        <fullName evidence="1">Uncharacterized protein</fullName>
    </submittedName>
</protein>
<dbReference type="AlphaFoldDB" id="A0A8J3UFY3"/>
<proteinExistence type="predicted"/>